<dbReference type="Pfam" id="PF07876">
    <property type="entry name" value="Dabb"/>
    <property type="match status" value="1"/>
</dbReference>
<keyword evidence="3" id="KW-1185">Reference proteome</keyword>
<protein>
    <recommendedName>
        <fullName evidence="1">Stress-response A/B barrel domain-containing protein</fullName>
    </recommendedName>
</protein>
<dbReference type="SUPFAM" id="SSF54909">
    <property type="entry name" value="Dimeric alpha+beta barrel"/>
    <property type="match status" value="1"/>
</dbReference>
<organism evidence="2 3">
    <name type="scientific">Edaphosphingomonas fennica</name>
    <dbReference type="NCBI Taxonomy" id="114404"/>
    <lineage>
        <taxon>Bacteria</taxon>
        <taxon>Pseudomonadati</taxon>
        <taxon>Pseudomonadota</taxon>
        <taxon>Alphaproteobacteria</taxon>
        <taxon>Sphingomonadales</taxon>
        <taxon>Rhizorhabdaceae</taxon>
        <taxon>Edaphosphingomonas</taxon>
    </lineage>
</organism>
<dbReference type="PROSITE" id="PS51502">
    <property type="entry name" value="S_R_A_B_BARREL"/>
    <property type="match status" value="1"/>
</dbReference>
<feature type="domain" description="Stress-response A/B barrel" evidence="1">
    <location>
        <begin position="94"/>
        <end position="194"/>
    </location>
</feature>
<dbReference type="Proteomes" id="UP000241206">
    <property type="component" value="Unassembled WGS sequence"/>
</dbReference>
<gene>
    <name evidence="2" type="ORF">CV103_06540</name>
</gene>
<dbReference type="InterPro" id="IPR011008">
    <property type="entry name" value="Dimeric_a/b-barrel"/>
</dbReference>
<comment type="caution">
    <text evidence="2">The sequence shown here is derived from an EMBL/GenBank/DDBJ whole genome shotgun (WGS) entry which is preliminary data.</text>
</comment>
<evidence type="ECO:0000259" key="1">
    <source>
        <dbReference type="PROSITE" id="PS51502"/>
    </source>
</evidence>
<sequence length="204" mass="22751">MFSLVSLVHLAEGAEGDVSAALGALEARVARTLPGTFNGGDLIAHFDFADEDSYRDVLPAIDAVLGGGGVTRADSAFYRHGRHGAADPGLATGVYRALLLSADRPVSRPVLDKFEAEMVRMPHYIPAIRNWRLSRVIEARGERRWTHVWEQEYASLDGLNGPYMLHPYHWARIDRWFDPECPDWMIDTRLCHSFCAFGRAVLTA</sequence>
<reference evidence="2 3" key="1">
    <citation type="submission" date="2017-11" db="EMBL/GenBank/DDBJ databases">
        <title>Sphingomonas oleivorans sp. nov., isolated from oil-contaminated soil.</title>
        <authorList>
            <person name="Wang L."/>
            <person name="Chen L."/>
        </authorList>
    </citation>
    <scope>NUCLEOTIDE SEQUENCE [LARGE SCALE GENOMIC DNA]</scope>
    <source>
        <strain evidence="2 3">K101</strain>
    </source>
</reference>
<dbReference type="EMBL" id="PHHF01000027">
    <property type="protein sequence ID" value="PTD24961.1"/>
    <property type="molecule type" value="Genomic_DNA"/>
</dbReference>
<evidence type="ECO:0000313" key="2">
    <source>
        <dbReference type="EMBL" id="PTD24961.1"/>
    </source>
</evidence>
<name>A0A2T4I591_9SPHN</name>
<dbReference type="RefSeq" id="WP_107394387.1">
    <property type="nucleotide sequence ID" value="NZ_PHHF01000027.1"/>
</dbReference>
<proteinExistence type="predicted"/>
<dbReference type="SMART" id="SM00886">
    <property type="entry name" value="Dabb"/>
    <property type="match status" value="1"/>
</dbReference>
<dbReference type="AlphaFoldDB" id="A0A2T4I591"/>
<dbReference type="InterPro" id="IPR013097">
    <property type="entry name" value="Dabb"/>
</dbReference>
<evidence type="ECO:0000313" key="3">
    <source>
        <dbReference type="Proteomes" id="UP000241206"/>
    </source>
</evidence>
<accession>A0A2T4I591</accession>